<dbReference type="NCBIfam" id="NF038156">
    <property type="entry name" value="lant_syn_V_LxmK"/>
    <property type="match status" value="1"/>
</dbReference>
<protein>
    <submittedName>
        <fullName evidence="1">Class V lanthionine synthetase subunit LxmK</fullName>
    </submittedName>
</protein>
<proteinExistence type="predicted"/>
<evidence type="ECO:0000313" key="1">
    <source>
        <dbReference type="EMBL" id="MDA0638268.1"/>
    </source>
</evidence>
<accession>A0ABT4SMP0</accession>
<reference evidence="1" key="1">
    <citation type="submission" date="2022-11" db="EMBL/GenBank/DDBJ databases">
        <title>Nonomuraea corallina sp. nov., a new species of the genus Nonomuraea isolated from sea side sediment in Thai sea.</title>
        <authorList>
            <person name="Ngamcharungchit C."/>
            <person name="Matsumoto A."/>
            <person name="Suriyachadkun C."/>
            <person name="Panbangred W."/>
            <person name="Inahashi Y."/>
            <person name="Intra B."/>
        </authorList>
    </citation>
    <scope>NUCLEOTIDE SEQUENCE</scope>
    <source>
        <strain evidence="1">MCN248</strain>
    </source>
</reference>
<dbReference type="RefSeq" id="WP_270159201.1">
    <property type="nucleotide sequence ID" value="NZ_JAPNNL010000219.1"/>
</dbReference>
<sequence>MHTKRERLTLDPVPLDDVPEVTRFLGELGLGALRQEDVTAFFGRNDSWAGVTDAGVAVFVKKTLGEPEPVRLRVTRTGAMGALLDGHPVINTPRLLGADAATGLVAFTLLQDARSGADLASEDGFSWELAHSAGVQVGTLHTLPAPREVAEDVSPPSLPPLGRLSALTLSAYEASSGAELEAWALLHSDAAITEAINDLCRWERDSPRVLAHGDLRLDQFLHHDGVLYLTDWEETRQADAARDVGAFAGEWLYRGVLGMAGSADAVSDREVVANGARRFEALRPYVESFWSGYLQARPAARADRELPARAAAFAGWHLIDRLIVAGHRRARLSPLERAAAGVGRRLLLDPAGFITILGLGDGR</sequence>
<comment type="caution">
    <text evidence="1">The sequence shown here is derived from an EMBL/GenBank/DDBJ whole genome shotgun (WGS) entry which is preliminary data.</text>
</comment>
<dbReference type="EMBL" id="JAPNNL010000219">
    <property type="protein sequence ID" value="MDA0638268.1"/>
    <property type="molecule type" value="Genomic_DNA"/>
</dbReference>
<dbReference type="SUPFAM" id="SSF56112">
    <property type="entry name" value="Protein kinase-like (PK-like)"/>
    <property type="match status" value="1"/>
</dbReference>
<gene>
    <name evidence="1" type="primary">lxmK</name>
    <name evidence="1" type="ORF">OUY22_33085</name>
</gene>
<dbReference type="Proteomes" id="UP001144036">
    <property type="component" value="Unassembled WGS sequence"/>
</dbReference>
<organism evidence="1 2">
    <name type="scientific">Nonomuraea corallina</name>
    <dbReference type="NCBI Taxonomy" id="2989783"/>
    <lineage>
        <taxon>Bacteria</taxon>
        <taxon>Bacillati</taxon>
        <taxon>Actinomycetota</taxon>
        <taxon>Actinomycetes</taxon>
        <taxon>Streptosporangiales</taxon>
        <taxon>Streptosporangiaceae</taxon>
        <taxon>Nonomuraea</taxon>
    </lineage>
</organism>
<evidence type="ECO:0000313" key="2">
    <source>
        <dbReference type="Proteomes" id="UP001144036"/>
    </source>
</evidence>
<dbReference type="Gene3D" id="3.90.1200.10">
    <property type="match status" value="1"/>
</dbReference>
<dbReference type="InterPro" id="IPR011009">
    <property type="entry name" value="Kinase-like_dom_sf"/>
</dbReference>
<name>A0ABT4SMP0_9ACTN</name>
<keyword evidence="2" id="KW-1185">Reference proteome</keyword>